<comment type="subcellular location">
    <subcellularLocation>
        <location evidence="1 11">Cell outer membrane</location>
        <topology evidence="1 11">Multi-pass membrane protein</topology>
    </subcellularLocation>
</comment>
<dbReference type="PROSITE" id="PS52016">
    <property type="entry name" value="TONB_DEPENDENT_REC_3"/>
    <property type="match status" value="1"/>
</dbReference>
<evidence type="ECO:0000259" key="15">
    <source>
        <dbReference type="Pfam" id="PF07715"/>
    </source>
</evidence>
<keyword evidence="7" id="KW-0406">Ion transport</keyword>
<evidence type="ECO:0000256" key="4">
    <source>
        <dbReference type="ARBA" id="ARBA00022496"/>
    </source>
</evidence>
<evidence type="ECO:0000256" key="10">
    <source>
        <dbReference type="ARBA" id="ARBA00023237"/>
    </source>
</evidence>
<keyword evidence="4" id="KW-0410">Iron transport</keyword>
<feature type="signal peptide" evidence="13">
    <location>
        <begin position="1"/>
        <end position="21"/>
    </location>
</feature>
<evidence type="ECO:0000256" key="5">
    <source>
        <dbReference type="ARBA" id="ARBA00022692"/>
    </source>
</evidence>
<reference evidence="16 17" key="1">
    <citation type="submission" date="2020-08" db="EMBL/GenBank/DDBJ databases">
        <title>Genomic Encyclopedia of Type Strains, Phase IV (KMG-IV): sequencing the most valuable type-strain genomes for metagenomic binning, comparative biology and taxonomic classification.</title>
        <authorList>
            <person name="Goeker M."/>
        </authorList>
    </citation>
    <scope>NUCLEOTIDE SEQUENCE [LARGE SCALE GENOMIC DNA]</scope>
    <source>
        <strain evidence="16 17">DSM 102189</strain>
    </source>
</reference>
<evidence type="ECO:0000313" key="17">
    <source>
        <dbReference type="Proteomes" id="UP000538147"/>
    </source>
</evidence>
<dbReference type="Proteomes" id="UP000538147">
    <property type="component" value="Unassembled WGS sequence"/>
</dbReference>
<organism evidence="16 17">
    <name type="scientific">Polymorphobacter multimanifer</name>
    <dbReference type="NCBI Taxonomy" id="1070431"/>
    <lineage>
        <taxon>Bacteria</taxon>
        <taxon>Pseudomonadati</taxon>
        <taxon>Pseudomonadota</taxon>
        <taxon>Alphaproteobacteria</taxon>
        <taxon>Sphingomonadales</taxon>
        <taxon>Sphingosinicellaceae</taxon>
        <taxon>Polymorphobacter</taxon>
    </lineage>
</organism>
<dbReference type="RefSeq" id="WP_184203136.1">
    <property type="nucleotide sequence ID" value="NZ_BMOX01000123.1"/>
</dbReference>
<evidence type="ECO:0000259" key="14">
    <source>
        <dbReference type="Pfam" id="PF00593"/>
    </source>
</evidence>
<name>A0A841LA85_9SPHN</name>
<comment type="similarity">
    <text evidence="11 12">Belongs to the TonB-dependent receptor family.</text>
</comment>
<keyword evidence="2 11" id="KW-0813">Transport</keyword>
<evidence type="ECO:0000256" key="7">
    <source>
        <dbReference type="ARBA" id="ARBA00023065"/>
    </source>
</evidence>
<dbReference type="InterPro" id="IPR039426">
    <property type="entry name" value="TonB-dep_rcpt-like"/>
</dbReference>
<dbReference type="SUPFAM" id="SSF56935">
    <property type="entry name" value="Porins"/>
    <property type="match status" value="1"/>
</dbReference>
<feature type="chain" id="PRO_5032412458" evidence="13">
    <location>
        <begin position="22"/>
        <end position="719"/>
    </location>
</feature>
<dbReference type="AlphaFoldDB" id="A0A841LA85"/>
<keyword evidence="13" id="KW-0732">Signal</keyword>
<comment type="caution">
    <text evidence="16">The sequence shown here is derived from an EMBL/GenBank/DDBJ whole genome shotgun (WGS) entry which is preliminary data.</text>
</comment>
<dbReference type="Pfam" id="PF07715">
    <property type="entry name" value="Plug"/>
    <property type="match status" value="1"/>
</dbReference>
<evidence type="ECO:0000256" key="6">
    <source>
        <dbReference type="ARBA" id="ARBA00023004"/>
    </source>
</evidence>
<dbReference type="InterPro" id="IPR000531">
    <property type="entry name" value="Beta-barrel_TonB"/>
</dbReference>
<dbReference type="Pfam" id="PF00593">
    <property type="entry name" value="TonB_dep_Rec_b-barrel"/>
    <property type="match status" value="1"/>
</dbReference>
<proteinExistence type="inferred from homology"/>
<evidence type="ECO:0000313" key="16">
    <source>
        <dbReference type="EMBL" id="MBB6229444.1"/>
    </source>
</evidence>
<keyword evidence="9 11" id="KW-0472">Membrane</keyword>
<accession>A0A841LA85</accession>
<dbReference type="GO" id="GO:0009279">
    <property type="term" value="C:cell outer membrane"/>
    <property type="evidence" value="ECO:0007669"/>
    <property type="project" value="UniProtKB-SubCell"/>
</dbReference>
<gene>
    <name evidence="16" type="ORF">FHS79_003647</name>
</gene>
<feature type="domain" description="TonB-dependent receptor-like beta-barrel" evidence="14">
    <location>
        <begin position="266"/>
        <end position="679"/>
    </location>
</feature>
<evidence type="ECO:0000256" key="12">
    <source>
        <dbReference type="RuleBase" id="RU003357"/>
    </source>
</evidence>
<evidence type="ECO:0000256" key="9">
    <source>
        <dbReference type="ARBA" id="ARBA00023136"/>
    </source>
</evidence>
<protein>
    <submittedName>
        <fullName evidence="16">Iron complex outermembrane receptor protein</fullName>
    </submittedName>
</protein>
<keyword evidence="6" id="KW-0408">Iron</keyword>
<keyword evidence="10 11" id="KW-0998">Cell outer membrane</keyword>
<keyword evidence="17" id="KW-1185">Reference proteome</keyword>
<dbReference type="PANTHER" id="PTHR32552:SF81">
    <property type="entry name" value="TONB-DEPENDENT OUTER MEMBRANE RECEPTOR"/>
    <property type="match status" value="1"/>
</dbReference>
<evidence type="ECO:0000256" key="1">
    <source>
        <dbReference type="ARBA" id="ARBA00004571"/>
    </source>
</evidence>
<dbReference type="Gene3D" id="2.40.170.20">
    <property type="entry name" value="TonB-dependent receptor, beta-barrel domain"/>
    <property type="match status" value="1"/>
</dbReference>
<dbReference type="InterPro" id="IPR036942">
    <property type="entry name" value="Beta-barrel_TonB_sf"/>
</dbReference>
<evidence type="ECO:0000256" key="2">
    <source>
        <dbReference type="ARBA" id="ARBA00022448"/>
    </source>
</evidence>
<evidence type="ECO:0000256" key="8">
    <source>
        <dbReference type="ARBA" id="ARBA00023077"/>
    </source>
</evidence>
<evidence type="ECO:0000256" key="13">
    <source>
        <dbReference type="SAM" id="SignalP"/>
    </source>
</evidence>
<evidence type="ECO:0000256" key="11">
    <source>
        <dbReference type="PROSITE-ProRule" id="PRU01360"/>
    </source>
</evidence>
<keyword evidence="3 11" id="KW-1134">Transmembrane beta strand</keyword>
<dbReference type="PANTHER" id="PTHR32552">
    <property type="entry name" value="FERRICHROME IRON RECEPTOR-RELATED"/>
    <property type="match status" value="1"/>
</dbReference>
<evidence type="ECO:0000256" key="3">
    <source>
        <dbReference type="ARBA" id="ARBA00022452"/>
    </source>
</evidence>
<keyword evidence="8 12" id="KW-0798">TonB box</keyword>
<dbReference type="InterPro" id="IPR012910">
    <property type="entry name" value="Plug_dom"/>
</dbReference>
<dbReference type="EMBL" id="JACIIV010000051">
    <property type="protein sequence ID" value="MBB6229444.1"/>
    <property type="molecule type" value="Genomic_DNA"/>
</dbReference>
<sequence length="719" mass="77055">MRLVSLAICAGAATLASAASAQISDEPGEIIVTANKTDQRLIDVPASITVYDQRFIERARIRSLRQLDDYSPNVSINQIGQVGGTFISIRGIESNPFIINRAAVYIDGIPFRDPDAQVLADAAQVEILKGPQGTLYGANGNAGVIVIRTLDPGEELQGHVSGAVEAFGNGQSWPIRARIAGPIAEGVRGSISLSHEHGAAYVRNDASSIGERGSIENFQGVAKLRIEPAAGTRLDLLAFRTAITAPGVYEQEFAPVDSAIYDRNYRDLFNGGRSVARFGLLHDAPKRTQEREWGLGAALTQSLGGNTALALAASWRAEEESSFGTDIDLTALPAAAGGNRNRNRYLNLEARVSGGATGAARWVLGAMYYDESKRVVLSTLAGPGTLADFSPAPPQSAEARDIAAFGQLILPLVPRLEATLGLRYDNARRGRQQQAGVLDLGPLGQFGFAAADESATFDDLLPKIALSYALAPGAQIYASVAKGWLPGGFNLEASRFGAADDFGRYGKESLWSYEIGAKAELLERKLFLAGAVFLIDAPNWQEFNVLTGPSGEAISTNFITSNAAIRSKGAELELQARLVDGLELTFGAGYIDAEYRRYRFSPTQDFSGNRVKLVPEFDLTSTIHYRHKSGLFVRGEARVTGNTALNPENSLIQGTIAVLGAQAGYEGERLTVRAFASNLTNARYFAGQAYANFAFGNDGTFYAPLSAPRILGLEAEFRW</sequence>
<feature type="domain" description="TonB-dependent receptor plug" evidence="15">
    <location>
        <begin position="41"/>
        <end position="144"/>
    </location>
</feature>
<keyword evidence="5 11" id="KW-0812">Transmembrane</keyword>
<dbReference type="GO" id="GO:0006826">
    <property type="term" value="P:iron ion transport"/>
    <property type="evidence" value="ECO:0007669"/>
    <property type="project" value="UniProtKB-KW"/>
</dbReference>
<keyword evidence="16" id="KW-0675">Receptor</keyword>